<reference evidence="3" key="1">
    <citation type="submission" date="2005-09" db="EMBL/GenBank/DDBJ databases">
        <authorList>
            <person name="Mural R.J."/>
            <person name="Li P.W."/>
            <person name="Adams M.D."/>
            <person name="Amanatides P.G."/>
            <person name="Baden-Tillson H."/>
            <person name="Barnstead M."/>
            <person name="Chin S.H."/>
            <person name="Dew I."/>
            <person name="Evans C.A."/>
            <person name="Ferriera S."/>
            <person name="Flanigan M."/>
            <person name="Fosler C."/>
            <person name="Glodek A."/>
            <person name="Gu Z."/>
            <person name="Holt R.A."/>
            <person name="Jennings D."/>
            <person name="Kraft C.L."/>
            <person name="Lu F."/>
            <person name="Nguyen T."/>
            <person name="Nusskern D.R."/>
            <person name="Pfannkoch C.M."/>
            <person name="Sitter C."/>
            <person name="Sutton G.G."/>
            <person name="Venter J.C."/>
            <person name="Wang Z."/>
            <person name="Woodage T."/>
            <person name="Zheng X.H."/>
            <person name="Zhong F."/>
        </authorList>
    </citation>
    <scope>NUCLEOTIDE SEQUENCE [LARGE SCALE GENOMIC DNA]</scope>
    <source>
        <strain>BN</strain>
        <strain evidence="3">Sprague-Dawley</strain>
    </source>
</reference>
<proteinExistence type="predicted"/>
<gene>
    <name evidence="2" type="ORF">rCG_51608</name>
</gene>
<accession>A6IZ26</accession>
<feature type="region of interest" description="Disordered" evidence="1">
    <location>
        <begin position="1"/>
        <end position="27"/>
    </location>
</feature>
<feature type="compositionally biased region" description="Polar residues" evidence="1">
    <location>
        <begin position="1"/>
        <end position="12"/>
    </location>
</feature>
<organism evidence="2 3">
    <name type="scientific">Rattus norvegicus</name>
    <name type="common">Rat</name>
    <dbReference type="NCBI Taxonomy" id="10116"/>
    <lineage>
        <taxon>Eukaryota</taxon>
        <taxon>Metazoa</taxon>
        <taxon>Chordata</taxon>
        <taxon>Craniata</taxon>
        <taxon>Vertebrata</taxon>
        <taxon>Euteleostomi</taxon>
        <taxon>Mammalia</taxon>
        <taxon>Eutheria</taxon>
        <taxon>Euarchontoglires</taxon>
        <taxon>Glires</taxon>
        <taxon>Rodentia</taxon>
        <taxon>Myomorpha</taxon>
        <taxon>Muroidea</taxon>
        <taxon>Muridae</taxon>
        <taxon>Murinae</taxon>
        <taxon>Rattus</taxon>
    </lineage>
</organism>
<sequence>MTEPQASVTLKNPSRRCSESGRESAQPRARTLTCGLPFLSDDCLFCKGLGMVVL</sequence>
<dbReference type="AlphaFoldDB" id="A6IZ26"/>
<protein>
    <submittedName>
        <fullName evidence="2">RCG51608</fullName>
    </submittedName>
</protein>
<evidence type="ECO:0000313" key="3">
    <source>
        <dbReference type="Proteomes" id="UP000234681"/>
    </source>
</evidence>
<evidence type="ECO:0000313" key="2">
    <source>
        <dbReference type="EMBL" id="EDL92504.1"/>
    </source>
</evidence>
<name>A6IZ26_RAT</name>
<dbReference type="Proteomes" id="UP000234681">
    <property type="component" value="Chromosome 19"/>
</dbReference>
<evidence type="ECO:0000256" key="1">
    <source>
        <dbReference type="SAM" id="MobiDB-lite"/>
    </source>
</evidence>
<dbReference type="EMBL" id="CH473972">
    <property type="protein sequence ID" value="EDL92504.1"/>
    <property type="molecule type" value="Genomic_DNA"/>
</dbReference>